<dbReference type="AlphaFoldDB" id="K0PYV4"/>
<evidence type="ECO:0000313" key="2">
    <source>
        <dbReference type="EMBL" id="CCM79163.1"/>
    </source>
</evidence>
<evidence type="ECO:0000256" key="1">
    <source>
        <dbReference type="SAM" id="Phobius"/>
    </source>
</evidence>
<feature type="transmembrane region" description="Helical" evidence="1">
    <location>
        <begin position="147"/>
        <end position="171"/>
    </location>
</feature>
<keyword evidence="3" id="KW-1185">Reference proteome</keyword>
<organism evidence="2 3">
    <name type="scientific">Rhizobium mesoamericanum STM3625</name>
    <dbReference type="NCBI Taxonomy" id="1211777"/>
    <lineage>
        <taxon>Bacteria</taxon>
        <taxon>Pseudomonadati</taxon>
        <taxon>Pseudomonadota</taxon>
        <taxon>Alphaproteobacteria</taxon>
        <taxon>Hyphomicrobiales</taxon>
        <taxon>Rhizobiaceae</taxon>
        <taxon>Rhizobium/Agrobacterium group</taxon>
        <taxon>Rhizobium</taxon>
    </lineage>
</organism>
<comment type="caution">
    <text evidence="2">The sequence shown here is derived from an EMBL/GenBank/DDBJ whole genome shotgun (WGS) entry which is preliminary data.</text>
</comment>
<dbReference type="EMBL" id="CANI01000043">
    <property type="protein sequence ID" value="CCM79163.1"/>
    <property type="molecule type" value="Genomic_DNA"/>
</dbReference>
<feature type="transmembrane region" description="Helical" evidence="1">
    <location>
        <begin position="398"/>
        <end position="417"/>
    </location>
</feature>
<feature type="transmembrane region" description="Helical" evidence="1">
    <location>
        <begin position="113"/>
        <end position="135"/>
    </location>
</feature>
<feature type="transmembrane region" description="Helical" evidence="1">
    <location>
        <begin position="12"/>
        <end position="32"/>
    </location>
</feature>
<evidence type="ECO:0008006" key="4">
    <source>
        <dbReference type="Google" id="ProtNLM"/>
    </source>
</evidence>
<name>K0PYV4_9HYPH</name>
<dbReference type="STRING" id="1211777.BN77_p10413"/>
<protein>
    <recommendedName>
        <fullName evidence="4">Transmembrane protein</fullName>
    </recommendedName>
</protein>
<keyword evidence="1" id="KW-1133">Transmembrane helix</keyword>
<dbReference type="RefSeq" id="WP_007536191.1">
    <property type="nucleotide sequence ID" value="NZ_HF536773.1"/>
</dbReference>
<reference evidence="2 3" key="1">
    <citation type="journal article" date="2013" name="Genome Announc.">
        <title>Draft Genome Sequence of Rhizobium mesoamericanum STM3625, a Nitrogen-Fixing Symbiont of Mimosa pudica Isolated in French Guiana (South America).</title>
        <authorList>
            <person name="Moulin L."/>
            <person name="Mornico D."/>
            <person name="Melkonian R."/>
            <person name="Klonowska A."/>
        </authorList>
    </citation>
    <scope>NUCLEOTIDE SEQUENCE [LARGE SCALE GENOMIC DNA]</scope>
    <source>
        <strain evidence="2 3">STM3625</strain>
    </source>
</reference>
<gene>
    <name evidence="2" type="ORF">BN77_p10413</name>
</gene>
<dbReference type="HOGENOM" id="CLU_619447_0_0_5"/>
<keyword evidence="1" id="KW-0812">Transmembrane</keyword>
<sequence>MDLQKTACPTALWRPAFVSLLLTMLLLTPALINGFPLVMDDSIAYSGQGVGWIRSNTAAVLIALPYRFVGYWALPMFNAVLTATAWLLFYRGFSPTAPLVLALPLAVLSLQPLYASAVLVDSWFFSAIAFLIVAIRWKSPFLAMLSGILLSGHASGLLLVLPFSLLATLAFRNLRMLAMPGLAIATLLLVNTALEHKYFPDVPRLGQTFLASRLFSIHPELLTRQCGGSGDTTLCAAADFMAQLQKDPINAGRRDFFWDIARQFPQGFQLDRFERQHARPIIMDGLTYEPMKTAAVIAADLLSFYAPKTTLDFIPVLTERMPEGFYQSAQPQGLWQTEAVRGLCTALRYTLYIVTIVALLRGWQWLSREERIWTVLLLLLSFGNDLLFAIISGPPDRYHHRILPLLSLIALIAIGAIRRGRAIVASKHQRLGDDLGYIGSQH</sequence>
<proteinExistence type="predicted"/>
<evidence type="ECO:0000313" key="3">
    <source>
        <dbReference type="Proteomes" id="UP000009319"/>
    </source>
</evidence>
<accession>K0PYV4</accession>
<feature type="transmembrane region" description="Helical" evidence="1">
    <location>
        <begin position="76"/>
        <end position="93"/>
    </location>
</feature>
<feature type="transmembrane region" description="Helical" evidence="1">
    <location>
        <begin position="372"/>
        <end position="392"/>
    </location>
</feature>
<dbReference type="eggNOG" id="ENOG502ZZS8">
    <property type="taxonomic scope" value="Bacteria"/>
</dbReference>
<dbReference type="Proteomes" id="UP000009319">
    <property type="component" value="Unassembled WGS sequence"/>
</dbReference>
<keyword evidence="1" id="KW-0472">Membrane</keyword>